<dbReference type="Proteomes" id="UP001218638">
    <property type="component" value="Chromosome"/>
</dbReference>
<dbReference type="RefSeq" id="WP_330932122.1">
    <property type="nucleotide sequence ID" value="NZ_CP119075.1"/>
</dbReference>
<gene>
    <name evidence="1" type="ORF">PXH66_19590</name>
</gene>
<dbReference type="AlphaFoldDB" id="A0AAF0CNL3"/>
<keyword evidence="2" id="KW-1185">Reference proteome</keyword>
<organism evidence="1 2">
    <name type="scientific">Synoicihabitans lomoniglobus</name>
    <dbReference type="NCBI Taxonomy" id="2909285"/>
    <lineage>
        <taxon>Bacteria</taxon>
        <taxon>Pseudomonadati</taxon>
        <taxon>Verrucomicrobiota</taxon>
        <taxon>Opitutia</taxon>
        <taxon>Opitutales</taxon>
        <taxon>Opitutaceae</taxon>
        <taxon>Synoicihabitans</taxon>
    </lineage>
</organism>
<reference evidence="1" key="1">
    <citation type="submission" date="2023-03" db="EMBL/GenBank/DDBJ databases">
        <title>Lomoglobus Profundus gen. nov., sp. nov., a novel member of the phylum Verrucomicrobia, isolated from deep-marine sediment of South China Sea.</title>
        <authorList>
            <person name="Ahmad T."/>
            <person name="Ishaq S.E."/>
            <person name="Wang F."/>
        </authorList>
    </citation>
    <scope>NUCLEOTIDE SEQUENCE</scope>
    <source>
        <strain evidence="1">LMO-M01</strain>
    </source>
</reference>
<accession>A0AAF0CNL3</accession>
<protein>
    <submittedName>
        <fullName evidence="1">Uncharacterized protein</fullName>
    </submittedName>
</protein>
<proteinExistence type="predicted"/>
<evidence type="ECO:0000313" key="2">
    <source>
        <dbReference type="Proteomes" id="UP001218638"/>
    </source>
</evidence>
<name>A0AAF0CNL3_9BACT</name>
<sequence>MRVLCFSGLTSVLVGASPAETDPVPPPAAVSDGQIGASFQDRRLEFIDRYVARTEADNPEWGSLPFVAVNMAQGTNLDWARHRLRELTKAPTGAMFWMYPMVLVMKAGAPHLDADDWAVIREAWRTYFPYRGDTENHWVMYYASIYLAAETWPDLGPEGWYNGKSSAENRAEAKDYILDWIRITTTYGRGEYDSPNYIDPYVSALTLLTAWCQDPELQRQAEMMLEYELLDFAVENLGGIYGGAHSRIYPKHAMQPALGASTSLAWLLWGQGELQLNGSALIVALSGWSPPAILQRIATDRDDAYVHRELKRTRWRMRHAGPDAIDVEDHSTVPVYKYSYVTPDYLLGSSQGGLLQPIQQQSWSMIWHEAKPLGISNTFFALHPHYSAEEGTMYFGADADTVVDLIARSKVDYNSPDKLMSGSPYEQIFQDHGAVIGLYDIEPGTSFQHLNTFFSRDLQSVTEDESGWIFAIGGPTYIAYRPFVAGEWRPSDWTGLLAGGAGAWISSNHDEWGAGHKIYVSENPKNGYVAQIASAADFPSFAAFQAAVRALPLQFGLEPTPTVRFTTLDGTVMKATYGERPTVNGNALDYEHWPLFDGPFARAARGSNELLMRHDQESRHLDFKATQVTTRISPSSR</sequence>
<dbReference type="KEGG" id="slom:PXH66_19590"/>
<dbReference type="EMBL" id="CP119075">
    <property type="protein sequence ID" value="WED64550.1"/>
    <property type="molecule type" value="Genomic_DNA"/>
</dbReference>
<evidence type="ECO:0000313" key="1">
    <source>
        <dbReference type="EMBL" id="WED64550.1"/>
    </source>
</evidence>